<dbReference type="PANTHER" id="PTHR48094">
    <property type="entry name" value="PROTEIN/NUCLEIC ACID DEGLYCASE DJ-1-RELATED"/>
    <property type="match status" value="1"/>
</dbReference>
<keyword evidence="7" id="KW-0645">Protease</keyword>
<keyword evidence="3" id="KW-0456">Lyase</keyword>
<dbReference type="EC" id="4.2.1.130" evidence="1"/>
<dbReference type="Proteomes" id="UP000292447">
    <property type="component" value="Chromosome IV"/>
</dbReference>
<dbReference type="InterPro" id="IPR002818">
    <property type="entry name" value="DJ-1/PfpI"/>
</dbReference>
<evidence type="ECO:0000256" key="5">
    <source>
        <dbReference type="ARBA" id="ARBA00048082"/>
    </source>
</evidence>
<gene>
    <name evidence="7" type="primary">MPUL0D03350</name>
    <name evidence="7" type="ORF">METSCH_D03350</name>
</gene>
<feature type="domain" description="DJ-1/PfpI" evidence="6">
    <location>
        <begin position="27"/>
        <end position="225"/>
    </location>
</feature>
<keyword evidence="8" id="KW-1185">Reference proteome</keyword>
<protein>
    <recommendedName>
        <fullName evidence="1">D-lactate dehydratase</fullName>
        <ecNumber evidence="1">4.2.1.130</ecNumber>
    </recommendedName>
</protein>
<dbReference type="Pfam" id="PF01965">
    <property type="entry name" value="DJ-1_PfpI"/>
    <property type="match status" value="1"/>
</dbReference>
<dbReference type="PANTHER" id="PTHR48094:SF11">
    <property type="entry name" value="GLUTATHIONE-INDEPENDENT GLYOXALASE HSP31-RELATED"/>
    <property type="match status" value="1"/>
</dbReference>
<evidence type="ECO:0000256" key="3">
    <source>
        <dbReference type="ARBA" id="ARBA00023239"/>
    </source>
</evidence>
<evidence type="ECO:0000259" key="6">
    <source>
        <dbReference type="Pfam" id="PF01965"/>
    </source>
</evidence>
<name>A0A4P6XPG8_9ASCO</name>
<evidence type="ECO:0000313" key="7">
    <source>
        <dbReference type="EMBL" id="QBM89270.1"/>
    </source>
</evidence>
<accession>A0A4P6XPG8</accession>
<dbReference type="EMBL" id="CP034459">
    <property type="protein sequence ID" value="QBM89270.1"/>
    <property type="molecule type" value="Genomic_DNA"/>
</dbReference>
<dbReference type="GO" id="GO:0019243">
    <property type="term" value="P:methylglyoxal catabolic process to D-lactate via S-lactoyl-glutathione"/>
    <property type="evidence" value="ECO:0007669"/>
    <property type="project" value="TreeGrafter"/>
</dbReference>
<dbReference type="GO" id="GO:0006508">
    <property type="term" value="P:proteolysis"/>
    <property type="evidence" value="ECO:0007669"/>
    <property type="project" value="UniProtKB-KW"/>
</dbReference>
<dbReference type="GO" id="GO:0019172">
    <property type="term" value="F:glyoxalase III activity"/>
    <property type="evidence" value="ECO:0007669"/>
    <property type="project" value="UniProtKB-EC"/>
</dbReference>
<reference evidence="8" key="1">
    <citation type="submission" date="2019-03" db="EMBL/GenBank/DDBJ databases">
        <title>Snf2 controls pulcherriminic acid biosynthesis and connects pigmentation and antifungal activity of the yeast Metschnikowia pulcherrima.</title>
        <authorList>
            <person name="Gore-Lloyd D."/>
            <person name="Sumann I."/>
            <person name="Brachmann A.O."/>
            <person name="Schneeberger K."/>
            <person name="Ortiz-Merino R.A."/>
            <person name="Moreno-Beltran M."/>
            <person name="Schlaefli M."/>
            <person name="Kirner P."/>
            <person name="Santos Kron A."/>
            <person name="Wolfe K.H."/>
            <person name="Piel J."/>
            <person name="Ahrens C.H."/>
            <person name="Henk D."/>
            <person name="Freimoser F.M."/>
        </authorList>
    </citation>
    <scope>NUCLEOTIDE SEQUENCE [LARGE SCALE GENOMIC DNA]</scope>
    <source>
        <strain evidence="8">APC 1.2</strain>
    </source>
</reference>
<evidence type="ECO:0000313" key="8">
    <source>
        <dbReference type="Proteomes" id="UP000292447"/>
    </source>
</evidence>
<organism evidence="7 8">
    <name type="scientific">Metschnikowia aff. pulcherrima</name>
    <dbReference type="NCBI Taxonomy" id="2163413"/>
    <lineage>
        <taxon>Eukaryota</taxon>
        <taxon>Fungi</taxon>
        <taxon>Dikarya</taxon>
        <taxon>Ascomycota</taxon>
        <taxon>Saccharomycotina</taxon>
        <taxon>Pichiomycetes</taxon>
        <taxon>Metschnikowiaceae</taxon>
        <taxon>Metschnikowia</taxon>
    </lineage>
</organism>
<sequence>MVQAIIALTSYNGKFFADGAKTGVFFVEAYHPYEVLRKNGAEITFVSETGTFGWDEHSLSADFLQGEDREVYENAEHPFMQAIKTMKKPSEIDASEYDLFFAAGGHGCLFDFPTATGLQAIFLAIWQNHGVVAAVCHGPCLFENARDSNGEYFLKGKKATGFTDEGEAILQLDQIMVDMNLKAPKHGIEANGGTYVQPADPWSSFTVTDGKFVTGVNPASASETTQKAIDVLA</sequence>
<dbReference type="AlphaFoldDB" id="A0A4P6XPG8"/>
<evidence type="ECO:0000256" key="2">
    <source>
        <dbReference type="ARBA" id="ARBA00023016"/>
    </source>
</evidence>
<comment type="similarity">
    <text evidence="4">Belongs to the peptidase C56 family. HSP31-like subfamily.</text>
</comment>
<dbReference type="GO" id="GO:0005737">
    <property type="term" value="C:cytoplasm"/>
    <property type="evidence" value="ECO:0007669"/>
    <property type="project" value="TreeGrafter"/>
</dbReference>
<dbReference type="InterPro" id="IPR050325">
    <property type="entry name" value="Prot/Nucl_acid_deglycase"/>
</dbReference>
<comment type="catalytic activity">
    <reaction evidence="5">
        <text>methylglyoxal + H2O = (R)-lactate + H(+)</text>
        <dbReference type="Rhea" id="RHEA:27754"/>
        <dbReference type="ChEBI" id="CHEBI:15377"/>
        <dbReference type="ChEBI" id="CHEBI:15378"/>
        <dbReference type="ChEBI" id="CHEBI:16004"/>
        <dbReference type="ChEBI" id="CHEBI:17158"/>
        <dbReference type="EC" id="4.2.1.130"/>
    </reaction>
</comment>
<evidence type="ECO:0000256" key="4">
    <source>
        <dbReference type="ARBA" id="ARBA00038493"/>
    </source>
</evidence>
<evidence type="ECO:0000256" key="1">
    <source>
        <dbReference type="ARBA" id="ARBA00013134"/>
    </source>
</evidence>
<dbReference type="STRING" id="2163413.A0A4P6XPG8"/>
<dbReference type="GO" id="GO:0008233">
    <property type="term" value="F:peptidase activity"/>
    <property type="evidence" value="ECO:0007669"/>
    <property type="project" value="UniProtKB-KW"/>
</dbReference>
<keyword evidence="7" id="KW-0378">Hydrolase</keyword>
<dbReference type="Gene3D" id="3.40.50.880">
    <property type="match status" value="1"/>
</dbReference>
<dbReference type="FunFam" id="3.40.50.880:FF:000051">
    <property type="entry name" value="Glutathione-independent glyoxalase HSP31"/>
    <property type="match status" value="1"/>
</dbReference>
<proteinExistence type="inferred from homology"/>
<dbReference type="InterPro" id="IPR029062">
    <property type="entry name" value="Class_I_gatase-like"/>
</dbReference>
<keyword evidence="2" id="KW-0346">Stress response</keyword>
<dbReference type="SUPFAM" id="SSF52317">
    <property type="entry name" value="Class I glutamine amidotransferase-like"/>
    <property type="match status" value="1"/>
</dbReference>